<dbReference type="OrthoDB" id="9793584at2"/>
<organism evidence="15 16">
    <name type="scientific">Pseudoduganella ginsengisoli</name>
    <dbReference type="NCBI Taxonomy" id="1462440"/>
    <lineage>
        <taxon>Bacteria</taxon>
        <taxon>Pseudomonadati</taxon>
        <taxon>Pseudomonadota</taxon>
        <taxon>Betaproteobacteria</taxon>
        <taxon>Burkholderiales</taxon>
        <taxon>Oxalobacteraceae</taxon>
        <taxon>Telluria group</taxon>
        <taxon>Pseudoduganella</taxon>
    </lineage>
</organism>
<evidence type="ECO:0000256" key="7">
    <source>
        <dbReference type="ARBA" id="ARBA00022968"/>
    </source>
</evidence>
<keyword evidence="16" id="KW-1185">Reference proteome</keyword>
<dbReference type="RefSeq" id="WP_155437947.1">
    <property type="nucleotide sequence ID" value="NZ_WNLA01000002.1"/>
</dbReference>
<keyword evidence="10 12" id="KW-0472">Membrane</keyword>
<dbReference type="AlphaFoldDB" id="A0A6L6PWL3"/>
<evidence type="ECO:0000313" key="15">
    <source>
        <dbReference type="EMBL" id="MTW01554.1"/>
    </source>
</evidence>
<evidence type="ECO:0000256" key="5">
    <source>
        <dbReference type="ARBA" id="ARBA00022723"/>
    </source>
</evidence>
<dbReference type="GO" id="GO:0005886">
    <property type="term" value="C:plasma membrane"/>
    <property type="evidence" value="ECO:0007669"/>
    <property type="project" value="UniProtKB-SubCell"/>
</dbReference>
<feature type="topological domain" description="Cytoplasmic" evidence="12">
    <location>
        <begin position="1"/>
        <end position="7"/>
    </location>
</feature>
<keyword evidence="8 12" id="KW-1133">Transmembrane helix</keyword>
<dbReference type="Pfam" id="PF03100">
    <property type="entry name" value="CcmE"/>
    <property type="match status" value="1"/>
</dbReference>
<dbReference type="PANTHER" id="PTHR34128">
    <property type="entry name" value="CYTOCHROME C-TYPE BIOGENESIS PROTEIN CCME HOMOLOG, MITOCHONDRIAL"/>
    <property type="match status" value="1"/>
</dbReference>
<feature type="binding site" description="covalent" evidence="12 13">
    <location>
        <position position="123"/>
    </location>
    <ligand>
        <name>heme</name>
        <dbReference type="ChEBI" id="CHEBI:30413"/>
    </ligand>
</feature>
<dbReference type="GO" id="GO:0017003">
    <property type="term" value="P:protein-heme linkage"/>
    <property type="evidence" value="ECO:0007669"/>
    <property type="project" value="UniProtKB-UniRule"/>
</dbReference>
<keyword evidence="3 12" id="KW-0349">Heme</keyword>
<dbReference type="GO" id="GO:0020037">
    <property type="term" value="F:heme binding"/>
    <property type="evidence" value="ECO:0007669"/>
    <property type="project" value="InterPro"/>
</dbReference>
<evidence type="ECO:0000256" key="9">
    <source>
        <dbReference type="ARBA" id="ARBA00023004"/>
    </source>
</evidence>
<dbReference type="Proteomes" id="UP000484015">
    <property type="component" value="Unassembled WGS sequence"/>
</dbReference>
<keyword evidence="2 12" id="KW-1003">Cell membrane</keyword>
<dbReference type="GO" id="GO:0046872">
    <property type="term" value="F:metal ion binding"/>
    <property type="evidence" value="ECO:0007669"/>
    <property type="project" value="UniProtKB-KW"/>
</dbReference>
<evidence type="ECO:0000256" key="13">
    <source>
        <dbReference type="PIRSR" id="PIRSR604329-50"/>
    </source>
</evidence>
<accession>A0A6L6PWL3</accession>
<proteinExistence type="inferred from homology"/>
<feature type="topological domain" description="Extracellular" evidence="12">
    <location>
        <begin position="29"/>
        <end position="165"/>
    </location>
</feature>
<keyword evidence="7 12" id="KW-0735">Signal-anchor</keyword>
<dbReference type="FunFam" id="2.40.50.140:FF:000104">
    <property type="entry name" value="Cytochrome c-type biogenesis protein CcmE"/>
    <property type="match status" value="1"/>
</dbReference>
<sequence length="165" mass="17359">MTGRHKRLALLAAALVALGGAAALVLSAFQKNLVFFYSPAQVASGEAPQHRSFRLGGMVQPGSVQRDPDGLSVRFAVTDYANTVQVRYKGIVPDLFREGKGVVAQGRLDGNAQFVADEVLAKHDENYMPPEAAQAVAAGRAATGNTREKWSERGAGAASYAGGTQ</sequence>
<evidence type="ECO:0000256" key="10">
    <source>
        <dbReference type="ARBA" id="ARBA00023136"/>
    </source>
</evidence>
<evidence type="ECO:0000256" key="1">
    <source>
        <dbReference type="ARBA" id="ARBA00004533"/>
    </source>
</evidence>
<keyword evidence="5 12" id="KW-0479">Metal-binding</keyword>
<evidence type="ECO:0000256" key="8">
    <source>
        <dbReference type="ARBA" id="ARBA00022989"/>
    </source>
</evidence>
<keyword evidence="4 12" id="KW-0812">Transmembrane</keyword>
<evidence type="ECO:0000256" key="11">
    <source>
        <dbReference type="ARBA" id="ARBA00056663"/>
    </source>
</evidence>
<dbReference type="NCBIfam" id="NF009727">
    <property type="entry name" value="PRK13254.1-1"/>
    <property type="match status" value="1"/>
</dbReference>
<dbReference type="InterPro" id="IPR036127">
    <property type="entry name" value="CcmE-like_sf"/>
</dbReference>
<dbReference type="HAMAP" id="MF_01959">
    <property type="entry name" value="CcmE"/>
    <property type="match status" value="1"/>
</dbReference>
<keyword evidence="6 12" id="KW-0201">Cytochrome c-type biogenesis</keyword>
<comment type="function">
    <text evidence="11 12">Heme chaperone required for the biogenesis of c-type cytochromes. Transiently binds heme delivered by CcmC and transfers the heme to apo-cytochromes in a process facilitated by CcmF and CcmH.</text>
</comment>
<dbReference type="Gene3D" id="2.40.50.140">
    <property type="entry name" value="Nucleic acid-binding proteins"/>
    <property type="match status" value="1"/>
</dbReference>
<comment type="caution">
    <text evidence="15">The sequence shown here is derived from an EMBL/GenBank/DDBJ whole genome shotgun (WGS) entry which is preliminary data.</text>
</comment>
<gene>
    <name evidence="12 15" type="primary">ccmE</name>
    <name evidence="12" type="synonym">cycJ</name>
    <name evidence="15" type="ORF">GM668_05570</name>
</gene>
<feature type="region of interest" description="Disordered" evidence="14">
    <location>
        <begin position="142"/>
        <end position="165"/>
    </location>
</feature>
<protein>
    <recommendedName>
        <fullName evidence="12">Cytochrome c-type biogenesis protein CcmE</fullName>
    </recommendedName>
    <alternativeName>
        <fullName evidence="12">Cytochrome c maturation protein E</fullName>
    </alternativeName>
    <alternativeName>
        <fullName evidence="12">Heme chaperone CcmE</fullName>
    </alternativeName>
</protein>
<dbReference type="NCBIfam" id="NF009731">
    <property type="entry name" value="PRK13254.1-5"/>
    <property type="match status" value="1"/>
</dbReference>
<dbReference type="InterPro" id="IPR004329">
    <property type="entry name" value="CcmE"/>
</dbReference>
<evidence type="ECO:0000313" key="16">
    <source>
        <dbReference type="Proteomes" id="UP000484015"/>
    </source>
</evidence>
<reference evidence="15 16" key="1">
    <citation type="submission" date="2019-11" db="EMBL/GenBank/DDBJ databases">
        <title>Type strains purchased from KCTC, JCM and DSMZ.</title>
        <authorList>
            <person name="Lu H."/>
        </authorList>
    </citation>
    <scope>NUCLEOTIDE SEQUENCE [LARGE SCALE GENOMIC DNA]</scope>
    <source>
        <strain evidence="15 16">KCTC 42409</strain>
    </source>
</reference>
<dbReference type="NCBIfam" id="NF009729">
    <property type="entry name" value="PRK13254.1-3"/>
    <property type="match status" value="1"/>
</dbReference>
<feature type="binding site" description="axial binding residue" evidence="12 13">
    <location>
        <position position="127"/>
    </location>
    <ligand>
        <name>heme</name>
        <dbReference type="ChEBI" id="CHEBI:30413"/>
    </ligand>
    <ligandPart>
        <name>Fe</name>
        <dbReference type="ChEBI" id="CHEBI:18248"/>
    </ligandPart>
</feature>
<keyword evidence="9 12" id="KW-0408">Iron</keyword>
<dbReference type="SUPFAM" id="SSF82093">
    <property type="entry name" value="Heme chaperone CcmE"/>
    <property type="match status" value="1"/>
</dbReference>
<dbReference type="GO" id="GO:0017004">
    <property type="term" value="P:cytochrome complex assembly"/>
    <property type="evidence" value="ECO:0007669"/>
    <property type="project" value="UniProtKB-KW"/>
</dbReference>
<comment type="similarity">
    <text evidence="12">Belongs to the CcmE/CycJ family.</text>
</comment>
<name>A0A6L6PWL3_9BURK</name>
<dbReference type="InterPro" id="IPR012340">
    <property type="entry name" value="NA-bd_OB-fold"/>
</dbReference>
<evidence type="ECO:0000256" key="12">
    <source>
        <dbReference type="HAMAP-Rule" id="MF_01959"/>
    </source>
</evidence>
<evidence type="ECO:0000256" key="2">
    <source>
        <dbReference type="ARBA" id="ARBA00022475"/>
    </source>
</evidence>
<dbReference type="PANTHER" id="PTHR34128:SF2">
    <property type="entry name" value="CYTOCHROME C-TYPE BIOGENESIS PROTEIN CCME HOMOLOG, MITOCHONDRIAL"/>
    <property type="match status" value="1"/>
</dbReference>
<comment type="subcellular location">
    <subcellularLocation>
        <location evidence="1">Cell inner membrane</location>
    </subcellularLocation>
    <subcellularLocation>
        <location evidence="12">Cell membrane</location>
        <topology evidence="12">Single-pass type II membrane protein</topology>
    </subcellularLocation>
</comment>
<evidence type="ECO:0000256" key="14">
    <source>
        <dbReference type="SAM" id="MobiDB-lite"/>
    </source>
</evidence>
<evidence type="ECO:0000256" key="3">
    <source>
        <dbReference type="ARBA" id="ARBA00022617"/>
    </source>
</evidence>
<evidence type="ECO:0000256" key="6">
    <source>
        <dbReference type="ARBA" id="ARBA00022748"/>
    </source>
</evidence>
<evidence type="ECO:0000256" key="4">
    <source>
        <dbReference type="ARBA" id="ARBA00022692"/>
    </source>
</evidence>
<dbReference type="EMBL" id="WNLA01000002">
    <property type="protein sequence ID" value="MTW01554.1"/>
    <property type="molecule type" value="Genomic_DNA"/>
</dbReference>